<comment type="caution">
    <text evidence="1">The sequence shown here is derived from an EMBL/GenBank/DDBJ whole genome shotgun (WGS) entry which is preliminary data.</text>
</comment>
<dbReference type="Proteomes" id="UP000070687">
    <property type="component" value="Unassembled WGS sequence"/>
</dbReference>
<name>A0A133NT47_GARVA</name>
<organism evidence="1 2">
    <name type="scientific">Gardnerella vaginalis</name>
    <dbReference type="NCBI Taxonomy" id="2702"/>
    <lineage>
        <taxon>Bacteria</taxon>
        <taxon>Bacillati</taxon>
        <taxon>Actinomycetota</taxon>
        <taxon>Actinomycetes</taxon>
        <taxon>Bifidobacteriales</taxon>
        <taxon>Bifidobacteriaceae</taxon>
        <taxon>Gardnerella</taxon>
    </lineage>
</organism>
<reference evidence="1 2" key="1">
    <citation type="submission" date="2016-01" db="EMBL/GenBank/DDBJ databases">
        <authorList>
            <person name="Oliw E.H."/>
        </authorList>
    </citation>
    <scope>NUCLEOTIDE SEQUENCE [LARGE SCALE GENOMIC DNA]</scope>
    <source>
        <strain evidence="1 2">PSS_7772B</strain>
    </source>
</reference>
<dbReference type="EMBL" id="LRQB01000067">
    <property type="protein sequence ID" value="KXA19462.1"/>
    <property type="molecule type" value="Genomic_DNA"/>
</dbReference>
<gene>
    <name evidence="1" type="ORF">HMPREF3208_01064</name>
</gene>
<evidence type="ECO:0000313" key="1">
    <source>
        <dbReference type="EMBL" id="KXA19462.1"/>
    </source>
</evidence>
<sequence>MLAYMDEKTFNALMRVEKKFKYSRLFTLEETRIGNWNNCQS</sequence>
<dbReference type="AlphaFoldDB" id="A0A133NT47"/>
<proteinExistence type="predicted"/>
<dbReference type="PATRIC" id="fig|2702.100.peg.1047"/>
<evidence type="ECO:0000313" key="2">
    <source>
        <dbReference type="Proteomes" id="UP000070687"/>
    </source>
</evidence>
<accession>A0A133NT47</accession>
<protein>
    <submittedName>
        <fullName evidence="1">Uncharacterized protein</fullName>
    </submittedName>
</protein>